<keyword evidence="1" id="KW-1185">Reference proteome</keyword>
<dbReference type="WBParaSite" id="ALUE_0001747101-mRNA-1">
    <property type="protein sequence ID" value="ALUE_0001747101-mRNA-1"/>
    <property type="gene ID" value="ALUE_0001747101"/>
</dbReference>
<accession>A0A0M3IGM5</accession>
<dbReference type="AlphaFoldDB" id="A0A0M3IGM5"/>
<sequence>MITKVLNFGGDLTIDIKHLTCECKNCCQMQMNKCKNFVGVHRILRYLWENGRVPNLSEWKQLSLLLK</sequence>
<reference evidence="2" key="1">
    <citation type="submission" date="2017-02" db="UniProtKB">
        <authorList>
            <consortium name="WormBaseParasite"/>
        </authorList>
    </citation>
    <scope>IDENTIFICATION</scope>
</reference>
<proteinExistence type="predicted"/>
<evidence type="ECO:0000313" key="1">
    <source>
        <dbReference type="Proteomes" id="UP000036681"/>
    </source>
</evidence>
<name>A0A0M3IGM5_ASCLU</name>
<evidence type="ECO:0000313" key="2">
    <source>
        <dbReference type="WBParaSite" id="ALUE_0001747101-mRNA-1"/>
    </source>
</evidence>
<organism evidence="1 2">
    <name type="scientific">Ascaris lumbricoides</name>
    <name type="common">Giant roundworm</name>
    <dbReference type="NCBI Taxonomy" id="6252"/>
    <lineage>
        <taxon>Eukaryota</taxon>
        <taxon>Metazoa</taxon>
        <taxon>Ecdysozoa</taxon>
        <taxon>Nematoda</taxon>
        <taxon>Chromadorea</taxon>
        <taxon>Rhabditida</taxon>
        <taxon>Spirurina</taxon>
        <taxon>Ascaridomorpha</taxon>
        <taxon>Ascaridoidea</taxon>
        <taxon>Ascarididae</taxon>
        <taxon>Ascaris</taxon>
    </lineage>
</organism>
<dbReference type="Proteomes" id="UP000036681">
    <property type="component" value="Unplaced"/>
</dbReference>
<protein>
    <submittedName>
        <fullName evidence="2">SWIM-type domain-containing protein</fullName>
    </submittedName>
</protein>